<feature type="non-terminal residue" evidence="2">
    <location>
        <position position="93"/>
    </location>
</feature>
<evidence type="ECO:0000313" key="3">
    <source>
        <dbReference type="Proteomes" id="UP000663848"/>
    </source>
</evidence>
<dbReference type="InterPro" id="IPR015174">
    <property type="entry name" value="MIF4G-like_typ-2"/>
</dbReference>
<sequence>ADDILRILNTVPNPTKDDQALSIASSSSIANPSSTELTYNMVQIDLFVSSLLWMGSKSFTHSFASLAKYHQLFKVLIETEEQQIQVLKSMYEI</sequence>
<evidence type="ECO:0000313" key="2">
    <source>
        <dbReference type="EMBL" id="CAF5063464.1"/>
    </source>
</evidence>
<protein>
    <recommendedName>
        <fullName evidence="1">MIF4G-like type 2 domain-containing protein</fullName>
    </recommendedName>
</protein>
<dbReference type="AlphaFoldDB" id="A0A822DAJ4"/>
<dbReference type="Gene3D" id="1.25.40.180">
    <property type="match status" value="1"/>
</dbReference>
<dbReference type="EMBL" id="CAJOBR010056775">
    <property type="protein sequence ID" value="CAF5063464.1"/>
    <property type="molecule type" value="Genomic_DNA"/>
</dbReference>
<reference evidence="2" key="1">
    <citation type="submission" date="2021-02" db="EMBL/GenBank/DDBJ databases">
        <authorList>
            <person name="Nowell W R."/>
        </authorList>
    </citation>
    <scope>NUCLEOTIDE SEQUENCE</scope>
</reference>
<feature type="non-terminal residue" evidence="2">
    <location>
        <position position="1"/>
    </location>
</feature>
<dbReference type="InterPro" id="IPR016024">
    <property type="entry name" value="ARM-type_fold"/>
</dbReference>
<feature type="domain" description="MIF4G-like type 2" evidence="1">
    <location>
        <begin position="6"/>
        <end position="92"/>
    </location>
</feature>
<dbReference type="Pfam" id="PF09090">
    <property type="entry name" value="MIF4G_like_2"/>
    <property type="match status" value="1"/>
</dbReference>
<name>A0A822DAJ4_9BILA</name>
<proteinExistence type="predicted"/>
<dbReference type="SUPFAM" id="SSF48371">
    <property type="entry name" value="ARM repeat"/>
    <property type="match status" value="1"/>
</dbReference>
<accession>A0A822DAJ4</accession>
<evidence type="ECO:0000259" key="1">
    <source>
        <dbReference type="Pfam" id="PF09090"/>
    </source>
</evidence>
<dbReference type="GO" id="GO:0016070">
    <property type="term" value="P:RNA metabolic process"/>
    <property type="evidence" value="ECO:0007669"/>
    <property type="project" value="InterPro"/>
</dbReference>
<organism evidence="2 3">
    <name type="scientific">Rotaria socialis</name>
    <dbReference type="NCBI Taxonomy" id="392032"/>
    <lineage>
        <taxon>Eukaryota</taxon>
        <taxon>Metazoa</taxon>
        <taxon>Spiralia</taxon>
        <taxon>Gnathifera</taxon>
        <taxon>Rotifera</taxon>
        <taxon>Eurotatoria</taxon>
        <taxon>Bdelloidea</taxon>
        <taxon>Philodinida</taxon>
        <taxon>Philodinidae</taxon>
        <taxon>Rotaria</taxon>
    </lineage>
</organism>
<dbReference type="Proteomes" id="UP000663848">
    <property type="component" value="Unassembled WGS sequence"/>
</dbReference>
<gene>
    <name evidence="2" type="ORF">QYT958_LOCUS42810</name>
</gene>
<comment type="caution">
    <text evidence="2">The sequence shown here is derived from an EMBL/GenBank/DDBJ whole genome shotgun (WGS) entry which is preliminary data.</text>
</comment>